<dbReference type="KEGG" id="jeh:EJN90_02340"/>
<gene>
    <name evidence="2" type="ORF">EJN90_02340</name>
</gene>
<dbReference type="Pfam" id="PF01261">
    <property type="entry name" value="AP_endonuc_2"/>
    <property type="match status" value="1"/>
</dbReference>
<keyword evidence="3" id="KW-1185">Reference proteome</keyword>
<protein>
    <recommendedName>
        <fullName evidence="1">Xylose isomerase-like TIM barrel domain-containing protein</fullName>
    </recommendedName>
</protein>
<accession>A0A3S9H8J9</accession>
<dbReference type="InterPro" id="IPR013022">
    <property type="entry name" value="Xyl_isomerase-like_TIM-brl"/>
</dbReference>
<dbReference type="RefSeq" id="WP_126108692.1">
    <property type="nucleotide sequence ID" value="NZ_CP034465.1"/>
</dbReference>
<dbReference type="Gene3D" id="3.20.20.150">
    <property type="entry name" value="Divalent-metal-dependent TIM barrel enzymes"/>
    <property type="match status" value="1"/>
</dbReference>
<dbReference type="Proteomes" id="UP000273326">
    <property type="component" value="Chromosome"/>
</dbReference>
<proteinExistence type="predicted"/>
<evidence type="ECO:0000313" key="2">
    <source>
        <dbReference type="EMBL" id="AZP03601.1"/>
    </source>
</evidence>
<name>A0A3S9H8J9_9LACT</name>
<evidence type="ECO:0000259" key="1">
    <source>
        <dbReference type="Pfam" id="PF01261"/>
    </source>
</evidence>
<organism evidence="2 3">
    <name type="scientific">Jeotgalibaca ciconiae</name>
    <dbReference type="NCBI Taxonomy" id="2496265"/>
    <lineage>
        <taxon>Bacteria</taxon>
        <taxon>Bacillati</taxon>
        <taxon>Bacillota</taxon>
        <taxon>Bacilli</taxon>
        <taxon>Lactobacillales</taxon>
        <taxon>Carnobacteriaceae</taxon>
        <taxon>Jeotgalibaca</taxon>
    </lineage>
</organism>
<reference evidence="3" key="1">
    <citation type="submission" date="2018-12" db="EMBL/GenBank/DDBJ databases">
        <title>Complete genome sequencing of Jeotgalibaca sp. H21T32.</title>
        <authorList>
            <person name="Bae J.-W."/>
            <person name="Lee S.-Y."/>
        </authorList>
    </citation>
    <scope>NUCLEOTIDE SEQUENCE [LARGE SCALE GENOMIC DNA]</scope>
    <source>
        <strain evidence="3">H21T32</strain>
    </source>
</reference>
<sequence length="156" mass="18382">MNFKKEIGKIGEEEFAKIVSDIKQAAQLAQSQNVSLHLEFHQGTYTDTTESAKRLIEEIDEPNVYLYWQPLAYTSKEERLEQIKELSAYISNVHVFQWDSEFKRYPLADGKNEWNDYINQVQTLSSNKHYFLLEFMKDNSIDQFEEDAVVFKEILA</sequence>
<feature type="domain" description="Xylose isomerase-like TIM barrel" evidence="1">
    <location>
        <begin position="12"/>
        <end position="148"/>
    </location>
</feature>
<dbReference type="AlphaFoldDB" id="A0A3S9H8J9"/>
<dbReference type="InterPro" id="IPR050312">
    <property type="entry name" value="IolE/XylAMocC-like"/>
</dbReference>
<dbReference type="SUPFAM" id="SSF51658">
    <property type="entry name" value="Xylose isomerase-like"/>
    <property type="match status" value="1"/>
</dbReference>
<dbReference type="PANTHER" id="PTHR12110">
    <property type="entry name" value="HYDROXYPYRUVATE ISOMERASE"/>
    <property type="match status" value="1"/>
</dbReference>
<evidence type="ECO:0000313" key="3">
    <source>
        <dbReference type="Proteomes" id="UP000273326"/>
    </source>
</evidence>
<dbReference type="EMBL" id="CP034465">
    <property type="protein sequence ID" value="AZP03601.1"/>
    <property type="molecule type" value="Genomic_DNA"/>
</dbReference>
<dbReference type="InterPro" id="IPR036237">
    <property type="entry name" value="Xyl_isomerase-like_sf"/>
</dbReference>
<dbReference type="PANTHER" id="PTHR12110:SF41">
    <property type="entry name" value="INOSOSE DEHYDRATASE"/>
    <property type="match status" value="1"/>
</dbReference>
<dbReference type="OrthoDB" id="9815124at2"/>